<keyword evidence="1" id="KW-0472">Membrane</keyword>
<dbReference type="PATRIC" id="fig|476652.3.peg.3706"/>
<feature type="transmembrane region" description="Helical" evidence="1">
    <location>
        <begin position="20"/>
        <end position="40"/>
    </location>
</feature>
<organism evidence="2 3">
    <name type="scientific">Desulfosporosinus acididurans</name>
    <dbReference type="NCBI Taxonomy" id="476652"/>
    <lineage>
        <taxon>Bacteria</taxon>
        <taxon>Bacillati</taxon>
        <taxon>Bacillota</taxon>
        <taxon>Clostridia</taxon>
        <taxon>Eubacteriales</taxon>
        <taxon>Desulfitobacteriaceae</taxon>
        <taxon>Desulfosporosinus</taxon>
    </lineage>
</organism>
<keyword evidence="1" id="KW-1133">Transmembrane helix</keyword>
<comment type="caution">
    <text evidence="2">The sequence shown here is derived from an EMBL/GenBank/DDBJ whole genome shotgun (WGS) entry which is preliminary data.</text>
</comment>
<sequence>MVVTKEKSFFVYGQKEIDYLLYRHSNVFLISIFKTMFYFISKRTTKELNSFAD</sequence>
<protein>
    <submittedName>
        <fullName evidence="2">Uncharacterized protein</fullName>
    </submittedName>
</protein>
<dbReference type="Proteomes" id="UP000036356">
    <property type="component" value="Unassembled WGS sequence"/>
</dbReference>
<dbReference type="AlphaFoldDB" id="A0A0J1FMK6"/>
<proteinExistence type="predicted"/>
<evidence type="ECO:0000313" key="2">
    <source>
        <dbReference type="EMBL" id="KLU64567.1"/>
    </source>
</evidence>
<gene>
    <name evidence="2" type="ORF">DEAC_c35130</name>
</gene>
<keyword evidence="1" id="KW-0812">Transmembrane</keyword>
<accession>A0A0J1FMK6</accession>
<name>A0A0J1FMK6_9FIRM</name>
<evidence type="ECO:0000256" key="1">
    <source>
        <dbReference type="SAM" id="Phobius"/>
    </source>
</evidence>
<dbReference type="STRING" id="476652.DEAC_c35130"/>
<reference evidence="2 3" key="1">
    <citation type="submission" date="2015-06" db="EMBL/GenBank/DDBJ databases">
        <title>Draft genome of the moderately acidophilic sulfate reducer Candidatus Desulfosporosinus acididurans strain M1.</title>
        <authorList>
            <person name="Poehlein A."/>
            <person name="Petzsch P."/>
            <person name="Johnson B.D."/>
            <person name="Schloemann M."/>
            <person name="Daniel R."/>
            <person name="Muehling M."/>
        </authorList>
    </citation>
    <scope>NUCLEOTIDE SEQUENCE [LARGE SCALE GENOMIC DNA]</scope>
    <source>
        <strain evidence="2 3">M1</strain>
    </source>
</reference>
<keyword evidence="3" id="KW-1185">Reference proteome</keyword>
<dbReference type="EMBL" id="LDZY01000013">
    <property type="protein sequence ID" value="KLU64567.1"/>
    <property type="molecule type" value="Genomic_DNA"/>
</dbReference>
<evidence type="ECO:0000313" key="3">
    <source>
        <dbReference type="Proteomes" id="UP000036356"/>
    </source>
</evidence>